<dbReference type="EMBL" id="SPQT01000002">
    <property type="protein sequence ID" value="TFV49732.1"/>
    <property type="molecule type" value="Genomic_DNA"/>
</dbReference>
<reference evidence="4 5" key="1">
    <citation type="submission" date="2019-03" db="EMBL/GenBank/DDBJ databases">
        <title>Bradyrhizobium diversity isolated from nodules of Chamaecrista fasciculata.</title>
        <authorList>
            <person name="Klepa M.S."/>
            <person name="Urquiaga M.O."/>
            <person name="Hungria M."/>
            <person name="Delamuta J.R."/>
        </authorList>
    </citation>
    <scope>NUCLEOTIDE SEQUENCE [LARGE SCALE GENOMIC DNA]</scope>
    <source>
        <strain evidence="4 5">CNPSo 3448</strain>
    </source>
</reference>
<sequence>MNSGDMMPILQNIGSSALTGRHEPPLDACSRPLILYIRDMPNMSNKTSRDEQRFTEDVARLLTPWGVPPVAARLYGYLLLCPRPASLDQITEDLEISKSSASVAARLLESYTLARRHSEPGTKRALYAVADDYEVMVRQQNRLLDALAGQLNAGAEIAASKAASARLREMADFYRVMRGAMEDAISRWTRGRRRQ</sequence>
<dbReference type="Gene3D" id="1.10.10.10">
    <property type="entry name" value="Winged helix-like DNA-binding domain superfamily/Winged helix DNA-binding domain"/>
    <property type="match status" value="1"/>
</dbReference>
<comment type="caution">
    <text evidence="4">The sequence shown here is derived from an EMBL/GenBank/DDBJ whole genome shotgun (WGS) entry which is preliminary data.</text>
</comment>
<dbReference type="PANTHER" id="PTHR38465">
    <property type="entry name" value="HTH-TYPE TRANSCRIPTIONAL REGULATOR MJ1563-RELATED"/>
    <property type="match status" value="1"/>
</dbReference>
<gene>
    <name evidence="4" type="ORF">E4K65_06050</name>
</gene>
<keyword evidence="1" id="KW-0805">Transcription regulation</keyword>
<dbReference type="OrthoDB" id="8097571at2"/>
<dbReference type="InterPro" id="IPR052362">
    <property type="entry name" value="HTH-GbsR_regulator"/>
</dbReference>
<evidence type="ECO:0000256" key="2">
    <source>
        <dbReference type="ARBA" id="ARBA00023125"/>
    </source>
</evidence>
<keyword evidence="5" id="KW-1185">Reference proteome</keyword>
<dbReference type="AlphaFoldDB" id="A0A4Y9M3R3"/>
<organism evidence="4 5">
    <name type="scientific">Bradyrhizobium niftali</name>
    <dbReference type="NCBI Taxonomy" id="2560055"/>
    <lineage>
        <taxon>Bacteria</taxon>
        <taxon>Pseudomonadati</taxon>
        <taxon>Pseudomonadota</taxon>
        <taxon>Alphaproteobacteria</taxon>
        <taxon>Hyphomicrobiales</taxon>
        <taxon>Nitrobacteraceae</taxon>
        <taxon>Bradyrhizobium</taxon>
    </lineage>
</organism>
<evidence type="ECO:0000313" key="4">
    <source>
        <dbReference type="EMBL" id="TFV49732.1"/>
    </source>
</evidence>
<dbReference type="Proteomes" id="UP000297966">
    <property type="component" value="Unassembled WGS sequence"/>
</dbReference>
<protein>
    <recommendedName>
        <fullName evidence="6">Transcriptional regulator</fullName>
    </recommendedName>
</protein>
<accession>A0A4Y9M3R3</accession>
<dbReference type="InterPro" id="IPR036388">
    <property type="entry name" value="WH-like_DNA-bd_sf"/>
</dbReference>
<keyword evidence="3" id="KW-0804">Transcription</keyword>
<evidence type="ECO:0000256" key="3">
    <source>
        <dbReference type="ARBA" id="ARBA00023163"/>
    </source>
</evidence>
<keyword evidence="2" id="KW-0238">DNA-binding</keyword>
<evidence type="ECO:0008006" key="6">
    <source>
        <dbReference type="Google" id="ProtNLM"/>
    </source>
</evidence>
<evidence type="ECO:0000313" key="5">
    <source>
        <dbReference type="Proteomes" id="UP000297966"/>
    </source>
</evidence>
<proteinExistence type="predicted"/>
<evidence type="ECO:0000256" key="1">
    <source>
        <dbReference type="ARBA" id="ARBA00023015"/>
    </source>
</evidence>
<dbReference type="PANTHER" id="PTHR38465:SF2">
    <property type="entry name" value="HTH-TYPE TRANSCRIPTIONAL REGULATOR MMPR5"/>
    <property type="match status" value="1"/>
</dbReference>
<dbReference type="InterPro" id="IPR036390">
    <property type="entry name" value="WH_DNA-bd_sf"/>
</dbReference>
<name>A0A4Y9M3R3_9BRAD</name>
<dbReference type="GO" id="GO:0003677">
    <property type="term" value="F:DNA binding"/>
    <property type="evidence" value="ECO:0007669"/>
    <property type="project" value="UniProtKB-KW"/>
</dbReference>
<dbReference type="SUPFAM" id="SSF46785">
    <property type="entry name" value="Winged helix' DNA-binding domain"/>
    <property type="match status" value="1"/>
</dbReference>